<protein>
    <submittedName>
        <fullName evidence="1">Uncharacterized protein</fullName>
    </submittedName>
</protein>
<reference evidence="1" key="1">
    <citation type="journal article" date="2022" name="bioRxiv">
        <title>Sequencing and chromosome-scale assembly of the giantPleurodeles waltlgenome.</title>
        <authorList>
            <person name="Brown T."/>
            <person name="Elewa A."/>
            <person name="Iarovenko S."/>
            <person name="Subramanian E."/>
            <person name="Araus A.J."/>
            <person name="Petzold A."/>
            <person name="Susuki M."/>
            <person name="Suzuki K.-i.T."/>
            <person name="Hayashi T."/>
            <person name="Toyoda A."/>
            <person name="Oliveira C."/>
            <person name="Osipova E."/>
            <person name="Leigh N.D."/>
            <person name="Simon A."/>
            <person name="Yun M.H."/>
        </authorList>
    </citation>
    <scope>NUCLEOTIDE SEQUENCE</scope>
    <source>
        <strain evidence="1">20211129_DDA</strain>
        <tissue evidence="1">Liver</tissue>
    </source>
</reference>
<name>A0AAV7SAM5_PLEWA</name>
<gene>
    <name evidence="1" type="ORF">NDU88_002091</name>
</gene>
<comment type="caution">
    <text evidence="1">The sequence shown here is derived from an EMBL/GenBank/DDBJ whole genome shotgun (WGS) entry which is preliminary data.</text>
</comment>
<evidence type="ECO:0000313" key="1">
    <source>
        <dbReference type="EMBL" id="KAJ1161607.1"/>
    </source>
</evidence>
<proteinExistence type="predicted"/>
<dbReference type="AlphaFoldDB" id="A0AAV7SAM5"/>
<dbReference type="EMBL" id="JANPWB010000008">
    <property type="protein sequence ID" value="KAJ1161607.1"/>
    <property type="molecule type" value="Genomic_DNA"/>
</dbReference>
<sequence>MCAASAEQLWDPQDLSVSAILAAHTQRFDNILRAVQSVKSTLEPKIDALCIDMGHLHEEHKKLKQRVTSMVEQEAWLWLEDRGMTPDPSHPPSRFASVVRGEITGSGLGARRRPLLLNRPPWKGTGLVRRWRASGFPWVFCRKCGSLGCDVTYLAMVQVRAILGEGPMVTPQSAEDLL</sequence>
<evidence type="ECO:0000313" key="2">
    <source>
        <dbReference type="Proteomes" id="UP001066276"/>
    </source>
</evidence>
<accession>A0AAV7SAM5</accession>
<organism evidence="1 2">
    <name type="scientific">Pleurodeles waltl</name>
    <name type="common">Iberian ribbed newt</name>
    <dbReference type="NCBI Taxonomy" id="8319"/>
    <lineage>
        <taxon>Eukaryota</taxon>
        <taxon>Metazoa</taxon>
        <taxon>Chordata</taxon>
        <taxon>Craniata</taxon>
        <taxon>Vertebrata</taxon>
        <taxon>Euteleostomi</taxon>
        <taxon>Amphibia</taxon>
        <taxon>Batrachia</taxon>
        <taxon>Caudata</taxon>
        <taxon>Salamandroidea</taxon>
        <taxon>Salamandridae</taxon>
        <taxon>Pleurodelinae</taxon>
        <taxon>Pleurodeles</taxon>
    </lineage>
</organism>
<dbReference type="Proteomes" id="UP001066276">
    <property type="component" value="Chromosome 4_2"/>
</dbReference>
<keyword evidence="2" id="KW-1185">Reference proteome</keyword>